<reference evidence="2" key="1">
    <citation type="journal article" date="2023" name="Insect Mol. Biol.">
        <title>Genome sequencing provides insights into the evolution of gene families encoding plant cell wall-degrading enzymes in longhorned beetles.</title>
        <authorList>
            <person name="Shin N.R."/>
            <person name="Okamura Y."/>
            <person name="Kirsch R."/>
            <person name="Pauchet Y."/>
        </authorList>
    </citation>
    <scope>NUCLEOTIDE SEQUENCE</scope>
    <source>
        <strain evidence="2">RBIC_L_NR</strain>
    </source>
</reference>
<dbReference type="EMBL" id="JANEYF010003027">
    <property type="protein sequence ID" value="KAJ8940029.1"/>
    <property type="molecule type" value="Genomic_DNA"/>
</dbReference>
<comment type="caution">
    <text evidence="2">The sequence shown here is derived from an EMBL/GenBank/DDBJ whole genome shotgun (WGS) entry which is preliminary data.</text>
</comment>
<feature type="chain" id="PRO_5043967473" evidence="1">
    <location>
        <begin position="19"/>
        <end position="134"/>
    </location>
</feature>
<evidence type="ECO:0000256" key="1">
    <source>
        <dbReference type="SAM" id="SignalP"/>
    </source>
</evidence>
<keyword evidence="1" id="KW-0732">Signal</keyword>
<name>A0AAV8XLU2_9CUCU</name>
<gene>
    <name evidence="2" type="ORF">NQ314_010860</name>
</gene>
<accession>A0AAV8XLU2</accession>
<feature type="signal peptide" evidence="1">
    <location>
        <begin position="1"/>
        <end position="18"/>
    </location>
</feature>
<evidence type="ECO:0000313" key="3">
    <source>
        <dbReference type="Proteomes" id="UP001162156"/>
    </source>
</evidence>
<dbReference type="AlphaFoldDB" id="A0AAV8XLU2"/>
<proteinExistence type="predicted"/>
<protein>
    <submittedName>
        <fullName evidence="2">Uncharacterized protein</fullName>
    </submittedName>
</protein>
<dbReference type="Proteomes" id="UP001162156">
    <property type="component" value="Unassembled WGS sequence"/>
</dbReference>
<organism evidence="2 3">
    <name type="scientific">Rhamnusium bicolor</name>
    <dbReference type="NCBI Taxonomy" id="1586634"/>
    <lineage>
        <taxon>Eukaryota</taxon>
        <taxon>Metazoa</taxon>
        <taxon>Ecdysozoa</taxon>
        <taxon>Arthropoda</taxon>
        <taxon>Hexapoda</taxon>
        <taxon>Insecta</taxon>
        <taxon>Pterygota</taxon>
        <taxon>Neoptera</taxon>
        <taxon>Endopterygota</taxon>
        <taxon>Coleoptera</taxon>
        <taxon>Polyphaga</taxon>
        <taxon>Cucujiformia</taxon>
        <taxon>Chrysomeloidea</taxon>
        <taxon>Cerambycidae</taxon>
        <taxon>Lepturinae</taxon>
        <taxon>Rhagiini</taxon>
        <taxon>Rhamnusium</taxon>
    </lineage>
</organism>
<sequence length="134" mass="15022">MKILAIAAFVFTIGSINALPINITIGTEYLFQDEQNLTDTVREVIDTILDIIPETLELTDIVFAIPDSTLFKGTVIINKISLSGLKSPNIETITYNDELSRLDYELNFEDVHAEVHVTLDLKGLIQINNHFSIM</sequence>
<keyword evidence="3" id="KW-1185">Reference proteome</keyword>
<evidence type="ECO:0000313" key="2">
    <source>
        <dbReference type="EMBL" id="KAJ8940029.1"/>
    </source>
</evidence>